<dbReference type="SUPFAM" id="SSF51206">
    <property type="entry name" value="cAMP-binding domain-like"/>
    <property type="match status" value="1"/>
</dbReference>
<dbReference type="SMART" id="SM00100">
    <property type="entry name" value="cNMP"/>
    <property type="match status" value="1"/>
</dbReference>
<dbReference type="PANTHER" id="PTHR24567">
    <property type="entry name" value="CRP FAMILY TRANSCRIPTIONAL REGULATORY PROTEIN"/>
    <property type="match status" value="1"/>
</dbReference>
<reference evidence="6" key="1">
    <citation type="submission" date="2020-02" db="EMBL/GenBank/DDBJ databases">
        <authorList>
            <person name="Meier V. D."/>
        </authorList>
    </citation>
    <scope>NUCLEOTIDE SEQUENCE</scope>
    <source>
        <strain evidence="6">AVDCRST_MAG03</strain>
    </source>
</reference>
<evidence type="ECO:0000259" key="5">
    <source>
        <dbReference type="PROSITE" id="PS51063"/>
    </source>
</evidence>
<protein>
    <recommendedName>
        <fullName evidence="7">cAMP-binding proteins - catabolite gene activator and regulatory subunit of cAMP-dependent protein kinases</fullName>
    </recommendedName>
</protein>
<evidence type="ECO:0000313" key="6">
    <source>
        <dbReference type="EMBL" id="CAA9419195.1"/>
    </source>
</evidence>
<evidence type="ECO:0008006" key="7">
    <source>
        <dbReference type="Google" id="ProtNLM"/>
    </source>
</evidence>
<dbReference type="Pfam" id="PF00027">
    <property type="entry name" value="cNMP_binding"/>
    <property type="match status" value="1"/>
</dbReference>
<proteinExistence type="predicted"/>
<evidence type="ECO:0000256" key="1">
    <source>
        <dbReference type="ARBA" id="ARBA00023015"/>
    </source>
</evidence>
<dbReference type="GO" id="GO:0003700">
    <property type="term" value="F:DNA-binding transcription factor activity"/>
    <property type="evidence" value="ECO:0007669"/>
    <property type="project" value="TreeGrafter"/>
</dbReference>
<dbReference type="EMBL" id="CADCUT010000150">
    <property type="protein sequence ID" value="CAA9419195.1"/>
    <property type="molecule type" value="Genomic_DNA"/>
</dbReference>
<dbReference type="CDD" id="cd00038">
    <property type="entry name" value="CAP_ED"/>
    <property type="match status" value="1"/>
</dbReference>
<feature type="domain" description="Cyclic nucleotide-binding" evidence="4">
    <location>
        <begin position="23"/>
        <end position="126"/>
    </location>
</feature>
<dbReference type="GO" id="GO:0005829">
    <property type="term" value="C:cytosol"/>
    <property type="evidence" value="ECO:0007669"/>
    <property type="project" value="TreeGrafter"/>
</dbReference>
<gene>
    <name evidence="6" type="ORF">AVDCRST_MAG03-2394</name>
</gene>
<dbReference type="PROSITE" id="PS50042">
    <property type="entry name" value="CNMP_BINDING_3"/>
    <property type="match status" value="1"/>
</dbReference>
<keyword evidence="1" id="KW-0805">Transcription regulation</keyword>
<dbReference type="InterPro" id="IPR036390">
    <property type="entry name" value="WH_DNA-bd_sf"/>
</dbReference>
<dbReference type="InterPro" id="IPR012318">
    <property type="entry name" value="HTH_CRP"/>
</dbReference>
<dbReference type="InterPro" id="IPR000595">
    <property type="entry name" value="cNMP-bd_dom"/>
</dbReference>
<sequence length="243" mass="26908">MTGLGQENAVGADHVRLLSLVDVFEPLSWEEIEKINWQNLNTKVGAGEVFYTPMDLSETLFVLQSGRVRIYRALPEGRELTLAVFESGTVFGEMALTGQRLRASYAQAMEESEISAMCRADVERLVLDKPAVGLQLVHLLSERLASYEARMEGLGLKEVPARLAGLILELVETQGIRTSDGYKIPTRYTHQHLGTMIGANREAVTRAFARLRDGGAVEVRRRYIHAADLETLKKVAEGVIPGQ</sequence>
<dbReference type="SMART" id="SM00419">
    <property type="entry name" value="HTH_CRP"/>
    <property type="match status" value="1"/>
</dbReference>
<keyword evidence="2" id="KW-0238">DNA-binding</keyword>
<evidence type="ECO:0000259" key="4">
    <source>
        <dbReference type="PROSITE" id="PS50042"/>
    </source>
</evidence>
<dbReference type="PANTHER" id="PTHR24567:SF74">
    <property type="entry name" value="HTH-TYPE TRANSCRIPTIONAL REGULATOR ARCR"/>
    <property type="match status" value="1"/>
</dbReference>
<dbReference type="AlphaFoldDB" id="A0A6J4PTI0"/>
<dbReference type="InterPro" id="IPR050397">
    <property type="entry name" value="Env_Response_Regulators"/>
</dbReference>
<organism evidence="6">
    <name type="scientific">uncultured Rubrobacteraceae bacterium</name>
    <dbReference type="NCBI Taxonomy" id="349277"/>
    <lineage>
        <taxon>Bacteria</taxon>
        <taxon>Bacillati</taxon>
        <taxon>Actinomycetota</taxon>
        <taxon>Rubrobacteria</taxon>
        <taxon>Rubrobacterales</taxon>
        <taxon>Rubrobacteraceae</taxon>
        <taxon>environmental samples</taxon>
    </lineage>
</organism>
<dbReference type="InterPro" id="IPR014710">
    <property type="entry name" value="RmlC-like_jellyroll"/>
</dbReference>
<dbReference type="Pfam" id="PF13545">
    <property type="entry name" value="HTH_Crp_2"/>
    <property type="match status" value="1"/>
</dbReference>
<dbReference type="PROSITE" id="PS51063">
    <property type="entry name" value="HTH_CRP_2"/>
    <property type="match status" value="1"/>
</dbReference>
<feature type="domain" description="HTH crp-type" evidence="5">
    <location>
        <begin position="157"/>
        <end position="230"/>
    </location>
</feature>
<dbReference type="Gene3D" id="2.60.120.10">
    <property type="entry name" value="Jelly Rolls"/>
    <property type="match status" value="1"/>
</dbReference>
<name>A0A6J4PTI0_9ACTN</name>
<dbReference type="GO" id="GO:0003677">
    <property type="term" value="F:DNA binding"/>
    <property type="evidence" value="ECO:0007669"/>
    <property type="project" value="UniProtKB-KW"/>
</dbReference>
<evidence type="ECO:0000256" key="3">
    <source>
        <dbReference type="ARBA" id="ARBA00023163"/>
    </source>
</evidence>
<dbReference type="InterPro" id="IPR018490">
    <property type="entry name" value="cNMP-bd_dom_sf"/>
</dbReference>
<evidence type="ECO:0000256" key="2">
    <source>
        <dbReference type="ARBA" id="ARBA00023125"/>
    </source>
</evidence>
<dbReference type="SUPFAM" id="SSF46785">
    <property type="entry name" value="Winged helix' DNA-binding domain"/>
    <property type="match status" value="1"/>
</dbReference>
<keyword evidence="3" id="KW-0804">Transcription</keyword>
<accession>A0A6J4PTI0</accession>